<dbReference type="EMBL" id="BOOA01000004">
    <property type="protein sequence ID" value="GIH22517.1"/>
    <property type="molecule type" value="Genomic_DNA"/>
</dbReference>
<reference evidence="1" key="1">
    <citation type="submission" date="2021-01" db="EMBL/GenBank/DDBJ databases">
        <title>Whole genome shotgun sequence of Acrocarpospora phusangensis NBRC 108782.</title>
        <authorList>
            <person name="Komaki H."/>
            <person name="Tamura T."/>
        </authorList>
    </citation>
    <scope>NUCLEOTIDE SEQUENCE</scope>
    <source>
        <strain evidence="1">NBRC 108782</strain>
    </source>
</reference>
<organism evidence="1 2">
    <name type="scientific">Acrocarpospora phusangensis</name>
    <dbReference type="NCBI Taxonomy" id="1070424"/>
    <lineage>
        <taxon>Bacteria</taxon>
        <taxon>Bacillati</taxon>
        <taxon>Actinomycetota</taxon>
        <taxon>Actinomycetes</taxon>
        <taxon>Streptosporangiales</taxon>
        <taxon>Streptosporangiaceae</taxon>
        <taxon>Acrocarpospora</taxon>
    </lineage>
</organism>
<protein>
    <submittedName>
        <fullName evidence="1">Uncharacterized protein</fullName>
    </submittedName>
</protein>
<name>A0A919ULS0_9ACTN</name>
<sequence>MDRTLNEAVYQIGLRAGSTLAIELVAVHGFDHALFATDRDVVSSLSADEREILYDAVRRIAALRIAPDDPSALPFPKMPAACPRHGCEVCARAAE</sequence>
<gene>
    <name evidence="1" type="ORF">Aph01nite_08270</name>
</gene>
<evidence type="ECO:0000313" key="2">
    <source>
        <dbReference type="Proteomes" id="UP000640052"/>
    </source>
</evidence>
<accession>A0A919ULS0</accession>
<evidence type="ECO:0000313" key="1">
    <source>
        <dbReference type="EMBL" id="GIH22517.1"/>
    </source>
</evidence>
<proteinExistence type="predicted"/>
<keyword evidence="2" id="KW-1185">Reference proteome</keyword>
<dbReference type="AlphaFoldDB" id="A0A919ULS0"/>
<dbReference type="RefSeq" id="WP_204039344.1">
    <property type="nucleotide sequence ID" value="NZ_BOOA01000004.1"/>
</dbReference>
<dbReference type="Proteomes" id="UP000640052">
    <property type="component" value="Unassembled WGS sequence"/>
</dbReference>
<comment type="caution">
    <text evidence="1">The sequence shown here is derived from an EMBL/GenBank/DDBJ whole genome shotgun (WGS) entry which is preliminary data.</text>
</comment>